<feature type="compositionally biased region" description="Basic residues" evidence="1">
    <location>
        <begin position="663"/>
        <end position="673"/>
    </location>
</feature>
<feature type="region of interest" description="Disordered" evidence="1">
    <location>
        <begin position="344"/>
        <end position="383"/>
    </location>
</feature>
<keyword evidence="3" id="KW-1185">Reference proteome</keyword>
<sequence length="834" mass="92449">MRLFVENSRGKQTRPEKREGNSLAQAKEVFGEVPDYESFVDTQIMLRPVIPTGGSQLTDPRVEPREPAASASDRGTNKRDLERHVVPPEQLASPRPKVPAEPSAKEEESQEVHQYEFGWCEESLRMWRKQILGPKKRGPIEFSKVPTVDDSADGDAPVVCVFGDGQKAEVSHLTMEDLAIKLGKKSKLASTVVPPAGEPSEQPAWELDPISKDPRMKRMMKEEVAEGERGSLKIQLKPQKGRSAIVSMLFKGLEDKKFSQKSQVVVKPPTILAVDAMVIVKFLSCKFMDGEIDLEAMKAAKYDLLEAHQQGKLLDRLKSELDPNNPSNQEFLGIVELRQTLTLDTSGGQHDGRADGKPTPGTGSPKPAAPVEPNEEPSPLELDVPDLKPSLERAIQQYANYMGVDPSTVTEKVLEETEEGVEGWATYGQDARARGPMGNAMYRQMKKPSGAAAAETYKWLSEDLKKKFRQTWAMKRSWDFIDKKRIRSVESKTKQEVGTWKNQLQLEVHFGGAGLPEAVRQANNYIINCKTFEDVFVRFNTWTDAENYLLVEKLVSKIEVEAFKEVAEMVDGSGTFQTESFRMKAMRKFAVYHNLQLEEVNYDDVANSPQGLRGWGEMNIAVPGIAGEGGGHASPVEPAPTLPPVDPEGGEAGGLTIPNKQQPKGRGKGGPRKRGADNKDAPAPKRKVKKELTAEQSAEASSKQILTHLQWSQQIMQKVAGDGDDIPSEYRWAKSFLEDYRDCLSRFKDAVAPCGDGGDDLIEFVDELKLCVISKGGMKTLKKGYGDRYVSMLSLFVDRCQKIAAEMDSISNKVHKMSQVLVGAPKPAKRARKS</sequence>
<organism evidence="2 3">
    <name type="scientific">Durusdinium trenchii</name>
    <dbReference type="NCBI Taxonomy" id="1381693"/>
    <lineage>
        <taxon>Eukaryota</taxon>
        <taxon>Sar</taxon>
        <taxon>Alveolata</taxon>
        <taxon>Dinophyceae</taxon>
        <taxon>Suessiales</taxon>
        <taxon>Symbiodiniaceae</taxon>
        <taxon>Durusdinium</taxon>
    </lineage>
</organism>
<evidence type="ECO:0000313" key="2">
    <source>
        <dbReference type="EMBL" id="CAK8988322.1"/>
    </source>
</evidence>
<evidence type="ECO:0000313" key="3">
    <source>
        <dbReference type="Proteomes" id="UP001642484"/>
    </source>
</evidence>
<comment type="caution">
    <text evidence="2">The sequence shown here is derived from an EMBL/GenBank/DDBJ whole genome shotgun (WGS) entry which is preliminary data.</text>
</comment>
<gene>
    <name evidence="2" type="ORF">CCMP2556_LOCUS1224</name>
</gene>
<feature type="compositionally biased region" description="Pro residues" evidence="1">
    <location>
        <begin position="637"/>
        <end position="646"/>
    </location>
</feature>
<feature type="compositionally biased region" description="Basic and acidic residues" evidence="1">
    <location>
        <begin position="75"/>
        <end position="86"/>
    </location>
</feature>
<dbReference type="Proteomes" id="UP001642484">
    <property type="component" value="Unassembled WGS sequence"/>
</dbReference>
<accession>A0ABP0HEN5</accession>
<proteinExistence type="predicted"/>
<reference evidence="2 3" key="1">
    <citation type="submission" date="2024-02" db="EMBL/GenBank/DDBJ databases">
        <authorList>
            <person name="Chen Y."/>
            <person name="Shah S."/>
            <person name="Dougan E. K."/>
            <person name="Thang M."/>
            <person name="Chan C."/>
        </authorList>
    </citation>
    <scope>NUCLEOTIDE SEQUENCE [LARGE SCALE GENOMIC DNA]</scope>
</reference>
<dbReference type="EMBL" id="CAXAMN010000414">
    <property type="protein sequence ID" value="CAK8988322.1"/>
    <property type="molecule type" value="Genomic_DNA"/>
</dbReference>
<feature type="compositionally biased region" description="Basic and acidic residues" evidence="1">
    <location>
        <begin position="674"/>
        <end position="683"/>
    </location>
</feature>
<feature type="region of interest" description="Disordered" evidence="1">
    <location>
        <begin position="50"/>
        <end position="111"/>
    </location>
</feature>
<feature type="region of interest" description="Disordered" evidence="1">
    <location>
        <begin position="626"/>
        <end position="699"/>
    </location>
</feature>
<evidence type="ECO:0000256" key="1">
    <source>
        <dbReference type="SAM" id="MobiDB-lite"/>
    </source>
</evidence>
<protein>
    <submittedName>
        <fullName evidence="2">Uncharacterized protein</fullName>
    </submittedName>
</protein>
<feature type="region of interest" description="Disordered" evidence="1">
    <location>
        <begin position="1"/>
        <end position="25"/>
    </location>
</feature>
<feature type="compositionally biased region" description="Low complexity" evidence="1">
    <location>
        <begin position="357"/>
        <end position="366"/>
    </location>
</feature>
<name>A0ABP0HEN5_9DINO</name>